<accession>A0ABT7M687</accession>
<dbReference type="Gene3D" id="1.10.3290.10">
    <property type="entry name" value="Fido-like domain"/>
    <property type="match status" value="1"/>
</dbReference>
<sequence>MSHDPYGDPTSGFLRNRPGFTDVDELSQVEAEVTTLRLAQLRTMLDGLLHVG</sequence>
<proteinExistence type="predicted"/>
<comment type="caution">
    <text evidence="1">The sequence shown here is derived from an EMBL/GenBank/DDBJ whole genome shotgun (WGS) entry which is preliminary data.</text>
</comment>
<organism evidence="1 2">
    <name type="scientific">Actinomycetospora termitidis</name>
    <dbReference type="NCBI Taxonomy" id="3053470"/>
    <lineage>
        <taxon>Bacteria</taxon>
        <taxon>Bacillati</taxon>
        <taxon>Actinomycetota</taxon>
        <taxon>Actinomycetes</taxon>
        <taxon>Pseudonocardiales</taxon>
        <taxon>Pseudonocardiaceae</taxon>
        <taxon>Actinomycetospora</taxon>
    </lineage>
</organism>
<reference evidence="1 2" key="1">
    <citation type="submission" date="2023-06" db="EMBL/GenBank/DDBJ databases">
        <title>Actinomycetospora Odt1-22.</title>
        <authorList>
            <person name="Supong K."/>
        </authorList>
    </citation>
    <scope>NUCLEOTIDE SEQUENCE [LARGE SCALE GENOMIC DNA]</scope>
    <source>
        <strain evidence="1 2">Odt1-22</strain>
    </source>
</reference>
<protein>
    <submittedName>
        <fullName evidence="1">Uncharacterized protein</fullName>
    </submittedName>
</protein>
<dbReference type="RefSeq" id="WP_286052196.1">
    <property type="nucleotide sequence ID" value="NZ_JASVWF010000002.1"/>
</dbReference>
<evidence type="ECO:0000313" key="1">
    <source>
        <dbReference type="EMBL" id="MDL5155966.1"/>
    </source>
</evidence>
<dbReference type="InterPro" id="IPR036597">
    <property type="entry name" value="Fido-like_dom_sf"/>
</dbReference>
<keyword evidence="2" id="KW-1185">Reference proteome</keyword>
<evidence type="ECO:0000313" key="2">
    <source>
        <dbReference type="Proteomes" id="UP001231924"/>
    </source>
</evidence>
<dbReference type="Proteomes" id="UP001231924">
    <property type="component" value="Unassembled WGS sequence"/>
</dbReference>
<name>A0ABT7M687_9PSEU</name>
<gene>
    <name evidence="1" type="ORF">QRT03_08370</name>
</gene>
<dbReference type="EMBL" id="JASVWF010000002">
    <property type="protein sequence ID" value="MDL5155966.1"/>
    <property type="molecule type" value="Genomic_DNA"/>
</dbReference>